<gene>
    <name evidence="2" type="ORF">Ahy_B01g055008</name>
</gene>
<proteinExistence type="predicted"/>
<evidence type="ECO:0000313" key="3">
    <source>
        <dbReference type="Proteomes" id="UP000289738"/>
    </source>
</evidence>
<dbReference type="Pfam" id="PF03101">
    <property type="entry name" value="FAR1"/>
    <property type="match status" value="1"/>
</dbReference>
<comment type="caution">
    <text evidence="2">The sequence shown here is derived from an EMBL/GenBank/DDBJ whole genome shotgun (WGS) entry which is preliminary data.</text>
</comment>
<dbReference type="AlphaFoldDB" id="A0A445AUU7"/>
<dbReference type="EMBL" id="SDMP01000011">
    <property type="protein sequence ID" value="RYR30181.1"/>
    <property type="molecule type" value="Genomic_DNA"/>
</dbReference>
<organism evidence="2 3">
    <name type="scientific">Arachis hypogaea</name>
    <name type="common">Peanut</name>
    <dbReference type="NCBI Taxonomy" id="3818"/>
    <lineage>
        <taxon>Eukaryota</taxon>
        <taxon>Viridiplantae</taxon>
        <taxon>Streptophyta</taxon>
        <taxon>Embryophyta</taxon>
        <taxon>Tracheophyta</taxon>
        <taxon>Spermatophyta</taxon>
        <taxon>Magnoliopsida</taxon>
        <taxon>eudicotyledons</taxon>
        <taxon>Gunneridae</taxon>
        <taxon>Pentapetalae</taxon>
        <taxon>rosids</taxon>
        <taxon>fabids</taxon>
        <taxon>Fabales</taxon>
        <taxon>Fabaceae</taxon>
        <taxon>Papilionoideae</taxon>
        <taxon>50 kb inversion clade</taxon>
        <taxon>dalbergioids sensu lato</taxon>
        <taxon>Dalbergieae</taxon>
        <taxon>Pterocarpus clade</taxon>
        <taxon>Arachis</taxon>
    </lineage>
</organism>
<accession>A0A445AUU7</accession>
<sequence length="110" mass="13061">MCFDSLSLAHKFYANYAKKVGFVTKVRNTNFNKTRKESKIPINQSIHCTREGYRESRLKAATRANRITTMRCRARIYVMMDREKESWIVSRLELRHSHPCSAKKAVYYHE</sequence>
<protein>
    <recommendedName>
        <fullName evidence="1">FAR1 domain-containing protein</fullName>
    </recommendedName>
</protein>
<evidence type="ECO:0000259" key="1">
    <source>
        <dbReference type="Pfam" id="PF03101"/>
    </source>
</evidence>
<feature type="domain" description="FAR1" evidence="1">
    <location>
        <begin position="11"/>
        <end position="100"/>
    </location>
</feature>
<evidence type="ECO:0000313" key="2">
    <source>
        <dbReference type="EMBL" id="RYR30181.1"/>
    </source>
</evidence>
<dbReference type="PANTHER" id="PTHR46328">
    <property type="entry name" value="FAR-RED IMPAIRED RESPONSIVE (FAR1) FAMILY PROTEIN-RELATED"/>
    <property type="match status" value="1"/>
</dbReference>
<dbReference type="InterPro" id="IPR004330">
    <property type="entry name" value="FAR1_DNA_bnd_dom"/>
</dbReference>
<name>A0A445AUU7_ARAHY</name>
<dbReference type="Proteomes" id="UP000289738">
    <property type="component" value="Chromosome B01"/>
</dbReference>
<dbReference type="STRING" id="3818.A0A445AUU7"/>
<keyword evidence="3" id="KW-1185">Reference proteome</keyword>
<reference evidence="2 3" key="1">
    <citation type="submission" date="2019-01" db="EMBL/GenBank/DDBJ databases">
        <title>Sequencing of cultivated peanut Arachis hypogaea provides insights into genome evolution and oil improvement.</title>
        <authorList>
            <person name="Chen X."/>
        </authorList>
    </citation>
    <scope>NUCLEOTIDE SEQUENCE [LARGE SCALE GENOMIC DNA]</scope>
    <source>
        <strain evidence="3">cv. Fuhuasheng</strain>
        <tissue evidence="2">Leaves</tissue>
    </source>
</reference>